<feature type="domain" description="Putative restriction endonuclease" evidence="1">
    <location>
        <begin position="15"/>
        <end position="171"/>
    </location>
</feature>
<evidence type="ECO:0000313" key="3">
    <source>
        <dbReference type="Proteomes" id="UP001556631"/>
    </source>
</evidence>
<dbReference type="PANTHER" id="PTHR34107:SF2">
    <property type="entry name" value="SLL0888 PROTEIN"/>
    <property type="match status" value="1"/>
</dbReference>
<dbReference type="EMBL" id="JBFPJR010000008">
    <property type="protein sequence ID" value="MEX0427203.1"/>
    <property type="molecule type" value="Genomic_DNA"/>
</dbReference>
<dbReference type="InterPro" id="IPR008538">
    <property type="entry name" value="Uma2"/>
</dbReference>
<dbReference type="PANTHER" id="PTHR34107">
    <property type="entry name" value="SLL0198 PROTEIN-RELATED"/>
    <property type="match status" value="1"/>
</dbReference>
<dbReference type="GO" id="GO:0004519">
    <property type="term" value="F:endonuclease activity"/>
    <property type="evidence" value="ECO:0007669"/>
    <property type="project" value="UniProtKB-KW"/>
</dbReference>
<sequence length="180" mass="20560">MTTTAPDRSLTRADWEKLPEHRCKTELLDGELVEMQMPSMAHQDMSAGLFLALCAAAPAEMRVRYAPIDVHISDRTILEPDLLVARRELFLPRGFEEPPLLAVEILSSSIRSRDLIRKFSWFEQFGVQHVWFADPDEPSVAAWELVDGRYVEAGEAVGEETLVLERPFRVEITPRRLLDD</sequence>
<evidence type="ECO:0000313" key="2">
    <source>
        <dbReference type="EMBL" id="MEX0427203.1"/>
    </source>
</evidence>
<gene>
    <name evidence="2" type="ORF">AB3X52_06180</name>
</gene>
<dbReference type="SUPFAM" id="SSF52980">
    <property type="entry name" value="Restriction endonuclease-like"/>
    <property type="match status" value="1"/>
</dbReference>
<name>A0ABV3SYW8_9ACTN</name>
<proteinExistence type="predicted"/>
<keyword evidence="2" id="KW-0540">Nuclease</keyword>
<keyword evidence="2" id="KW-0255">Endonuclease</keyword>
<dbReference type="CDD" id="cd06260">
    <property type="entry name" value="DUF820-like"/>
    <property type="match status" value="1"/>
</dbReference>
<evidence type="ECO:0000259" key="1">
    <source>
        <dbReference type="Pfam" id="PF05685"/>
    </source>
</evidence>
<keyword evidence="2" id="KW-0378">Hydrolase</keyword>
<dbReference type="Pfam" id="PF05685">
    <property type="entry name" value="Uma2"/>
    <property type="match status" value="1"/>
</dbReference>
<comment type="caution">
    <text evidence="2">The sequence shown here is derived from an EMBL/GenBank/DDBJ whole genome shotgun (WGS) entry which is preliminary data.</text>
</comment>
<keyword evidence="3" id="KW-1185">Reference proteome</keyword>
<protein>
    <submittedName>
        <fullName evidence="2">Uma2 family endonuclease</fullName>
    </submittedName>
</protein>
<reference evidence="2 3" key="1">
    <citation type="submission" date="2024-07" db="EMBL/GenBank/DDBJ databases">
        <authorList>
            <person name="Lee S."/>
            <person name="Kang M."/>
        </authorList>
    </citation>
    <scope>NUCLEOTIDE SEQUENCE [LARGE SCALE GENOMIC DNA]</scope>
    <source>
        <strain evidence="2 3">DS6</strain>
    </source>
</reference>
<accession>A0ABV3SYW8</accession>
<dbReference type="Proteomes" id="UP001556631">
    <property type="component" value="Unassembled WGS sequence"/>
</dbReference>
<dbReference type="InterPro" id="IPR012296">
    <property type="entry name" value="Nuclease_put_TT1808"/>
</dbReference>
<dbReference type="RefSeq" id="WP_367992359.1">
    <property type="nucleotide sequence ID" value="NZ_JBFPJR010000008.1"/>
</dbReference>
<dbReference type="Gene3D" id="3.90.1570.10">
    <property type="entry name" value="tt1808, chain A"/>
    <property type="match status" value="1"/>
</dbReference>
<organism evidence="2 3">
    <name type="scientific">Nocardioides eburneus</name>
    <dbReference type="NCBI Taxonomy" id="3231482"/>
    <lineage>
        <taxon>Bacteria</taxon>
        <taxon>Bacillati</taxon>
        <taxon>Actinomycetota</taxon>
        <taxon>Actinomycetes</taxon>
        <taxon>Propionibacteriales</taxon>
        <taxon>Nocardioidaceae</taxon>
        <taxon>Nocardioides</taxon>
    </lineage>
</organism>
<dbReference type="InterPro" id="IPR011335">
    <property type="entry name" value="Restrct_endonuc-II-like"/>
</dbReference>